<evidence type="ECO:0000256" key="5">
    <source>
        <dbReference type="ARBA" id="ARBA00022670"/>
    </source>
</evidence>
<dbReference type="InterPro" id="IPR043577">
    <property type="entry name" value="AE"/>
</dbReference>
<proteinExistence type="inferred from homology"/>
<keyword evidence="15" id="KW-1185">Reference proteome</keyword>
<protein>
    <recommendedName>
        <fullName evidence="4">Legumain</fullName>
        <ecNumber evidence="3">3.4.22.34</ecNumber>
    </recommendedName>
    <alternativeName>
        <fullName evidence="9">Protease, cysteine 1</fullName>
    </alternativeName>
</protein>
<feature type="chain" id="PRO_5042573235" description="Legumain" evidence="13">
    <location>
        <begin position="20"/>
        <end position="456"/>
    </location>
</feature>
<dbReference type="RefSeq" id="XP_032820622.1">
    <property type="nucleotide sequence ID" value="XM_032964731.1"/>
</dbReference>
<dbReference type="CDD" id="cd21115">
    <property type="entry name" value="legumain_C"/>
    <property type="match status" value="1"/>
</dbReference>
<dbReference type="KEGG" id="pmrn:116948246"/>
<evidence type="ECO:0000256" key="11">
    <source>
        <dbReference type="ARBA" id="ARBA00046668"/>
    </source>
</evidence>
<dbReference type="PIRSF" id="PIRSF500139">
    <property type="entry name" value="AE"/>
    <property type="match status" value="1"/>
</dbReference>
<gene>
    <name evidence="16" type="primary">LOC116948246</name>
</gene>
<evidence type="ECO:0000256" key="7">
    <source>
        <dbReference type="ARBA" id="ARBA00022801"/>
    </source>
</evidence>
<evidence type="ECO:0000256" key="2">
    <source>
        <dbReference type="ARBA" id="ARBA00009941"/>
    </source>
</evidence>
<feature type="active site" description="Nucleophile" evidence="12">
    <location>
        <position position="191"/>
    </location>
</feature>
<dbReference type="Pfam" id="PF20985">
    <property type="entry name" value="Legum_prodom"/>
    <property type="match status" value="1"/>
</dbReference>
<keyword evidence="5" id="KW-0645">Protease</keyword>
<evidence type="ECO:0000256" key="4">
    <source>
        <dbReference type="ARBA" id="ARBA00021147"/>
    </source>
</evidence>
<dbReference type="Gene3D" id="3.40.50.1460">
    <property type="match status" value="1"/>
</dbReference>
<evidence type="ECO:0000256" key="9">
    <source>
        <dbReference type="ARBA" id="ARBA00030799"/>
    </source>
</evidence>
<dbReference type="PRINTS" id="PR00776">
    <property type="entry name" value="HEMOGLOBNASE"/>
</dbReference>
<dbReference type="InterPro" id="IPR001096">
    <property type="entry name" value="Peptidase_C13"/>
</dbReference>
<name>A0AAJ7TQ67_PETMA</name>
<sequence length="456" mass="50456">MKSTLLLAVVALLGAGVHAFTFRMPEDGADTWVVLVAGSNGYYNYRHQADACHAYQIVHKAGVPDERVIVMMYDDIAGNDENPTKGIIINKPKGPDVYSGVPKDYIGENVTPQVFLSVLKGDESGVQGKGSGKVLKSGPNDHVFVYFTDHGAPGIIAFPNDELSVDDLNKTIQYMYDNKMYSKMVIYIEACESGSMMENLPANINVYATTAANSEESSYACYYDDERQTYLGDVYSVNWMEHSDQADLTKVNLNEQYEVVKKNTNTSHVMEFGDKVQGRVASPDNLSARVSISKLMLIEFQGQEQQRSLRALPPAPGGAGPPRDAVASPDVVLAVLSRRLQQADGKAQEARLLREIDAQMQARRLIRESVELIVGLSTATEEQASAVLSGSPRPRLTQHACYRAATRHFKTRCFNWNTPLYEHALRYVYTFLGMCEERIPLASMLRAMDKVCNAVA</sequence>
<dbReference type="EC" id="3.4.22.34" evidence="3"/>
<evidence type="ECO:0000256" key="6">
    <source>
        <dbReference type="ARBA" id="ARBA00022729"/>
    </source>
</evidence>
<reference evidence="16" key="1">
    <citation type="submission" date="2025-08" db="UniProtKB">
        <authorList>
            <consortium name="RefSeq"/>
        </authorList>
    </citation>
    <scope>IDENTIFICATION</scope>
    <source>
        <tissue evidence="16">Sperm</tissue>
    </source>
</reference>
<evidence type="ECO:0000256" key="12">
    <source>
        <dbReference type="PIRSR" id="PIRSR019663-1"/>
    </source>
</evidence>
<dbReference type="FunFam" id="3.40.50.1460:FF:000006">
    <property type="entry name" value="Legumain"/>
    <property type="match status" value="1"/>
</dbReference>
<dbReference type="Proteomes" id="UP001318040">
    <property type="component" value="Chromosome 33"/>
</dbReference>
<feature type="active site" evidence="12">
    <location>
        <position position="150"/>
    </location>
</feature>
<dbReference type="AlphaFoldDB" id="A0AAJ7TQ67"/>
<evidence type="ECO:0000313" key="15">
    <source>
        <dbReference type="Proteomes" id="UP001318040"/>
    </source>
</evidence>
<dbReference type="Gene3D" id="1.10.132.130">
    <property type="match status" value="1"/>
</dbReference>
<dbReference type="Pfam" id="PF01650">
    <property type="entry name" value="Peptidase_C13"/>
    <property type="match status" value="1"/>
</dbReference>
<evidence type="ECO:0000313" key="16">
    <source>
        <dbReference type="RefSeq" id="XP_032820622.1"/>
    </source>
</evidence>
<accession>A0AAJ7TQ67</accession>
<dbReference type="FunFam" id="1.10.132.130:FF:000001">
    <property type="entry name" value="Vacuolar-processing enzyme beta-isozyme"/>
    <property type="match status" value="1"/>
</dbReference>
<keyword evidence="6 13" id="KW-0732">Signal</keyword>
<dbReference type="GO" id="GO:0051603">
    <property type="term" value="P:proteolysis involved in protein catabolic process"/>
    <property type="evidence" value="ECO:0007669"/>
    <property type="project" value="InterPro"/>
</dbReference>
<dbReference type="GO" id="GO:0005773">
    <property type="term" value="C:vacuole"/>
    <property type="evidence" value="ECO:0007669"/>
    <property type="project" value="GOC"/>
</dbReference>
<feature type="signal peptide" evidence="13">
    <location>
        <begin position="1"/>
        <end position="19"/>
    </location>
</feature>
<evidence type="ECO:0000256" key="1">
    <source>
        <dbReference type="ARBA" id="ARBA00000810"/>
    </source>
</evidence>
<comment type="function">
    <text evidence="10">Has a strict specificity for hydrolysis of asparaginyl bonds. Can also cleave aspartyl bonds slowly, especially under acidic conditions. Involved in the processing of proteins for MHC class II antigen presentation in the lysosomal/endosomal system. Also involved in MHC class I antigen presentation in cross-presenting dendritic cells by mediating cleavage and maturation of Perforin-2 (MPEG1), thereby promoting antigen translocation in the cytosol. Required for normal lysosomal protein degradation in renal proximal tubules. Required for normal degradation of internalized EGFR. Plays a role in the regulation of cell proliferation via its role in EGFR degradation.</text>
</comment>
<evidence type="ECO:0000256" key="13">
    <source>
        <dbReference type="SAM" id="SignalP"/>
    </source>
</evidence>
<dbReference type="PIRSF" id="PIRSF019663">
    <property type="entry name" value="Legumain"/>
    <property type="match status" value="1"/>
</dbReference>
<dbReference type="InterPro" id="IPR046427">
    <property type="entry name" value="Legumain_prodom_sf"/>
</dbReference>
<dbReference type="GO" id="GO:0006624">
    <property type="term" value="P:vacuolar protein processing"/>
    <property type="evidence" value="ECO:0007669"/>
    <property type="project" value="TreeGrafter"/>
</dbReference>
<comment type="similarity">
    <text evidence="2">Belongs to the peptidase C13 family.</text>
</comment>
<evidence type="ECO:0000256" key="10">
    <source>
        <dbReference type="ARBA" id="ARBA00045698"/>
    </source>
</evidence>
<keyword evidence="8" id="KW-0788">Thiol protease</keyword>
<dbReference type="PANTHER" id="PTHR12000">
    <property type="entry name" value="HEMOGLOBINASE FAMILY MEMBER"/>
    <property type="match status" value="1"/>
</dbReference>
<keyword evidence="7" id="KW-0378">Hydrolase</keyword>
<comment type="catalytic activity">
    <reaction evidence="1">
        <text>Hydrolysis of proteins and small molecule substrates at -Asn-|-Xaa- bonds.</text>
        <dbReference type="EC" id="3.4.22.34"/>
    </reaction>
</comment>
<evidence type="ECO:0000259" key="14">
    <source>
        <dbReference type="Pfam" id="PF20985"/>
    </source>
</evidence>
<evidence type="ECO:0000256" key="3">
    <source>
        <dbReference type="ARBA" id="ARBA00012628"/>
    </source>
</evidence>
<dbReference type="InterPro" id="IPR048501">
    <property type="entry name" value="Legum_prodom"/>
</dbReference>
<feature type="domain" description="Legumain prodomain" evidence="14">
    <location>
        <begin position="355"/>
        <end position="452"/>
    </location>
</feature>
<dbReference type="PANTHER" id="PTHR12000:SF42">
    <property type="entry name" value="LEGUMAIN"/>
    <property type="match status" value="1"/>
</dbReference>
<comment type="subunit">
    <text evidence="11">Homodimer before autocatalytic removal of the propeptide. Monomer after autocatalytic processing. May interact with integrins.</text>
</comment>
<evidence type="ECO:0000256" key="8">
    <source>
        <dbReference type="ARBA" id="ARBA00022807"/>
    </source>
</evidence>
<organism evidence="15 16">
    <name type="scientific">Petromyzon marinus</name>
    <name type="common">Sea lamprey</name>
    <dbReference type="NCBI Taxonomy" id="7757"/>
    <lineage>
        <taxon>Eukaryota</taxon>
        <taxon>Metazoa</taxon>
        <taxon>Chordata</taxon>
        <taxon>Craniata</taxon>
        <taxon>Vertebrata</taxon>
        <taxon>Cyclostomata</taxon>
        <taxon>Hyperoartia</taxon>
        <taxon>Petromyzontiformes</taxon>
        <taxon>Petromyzontidae</taxon>
        <taxon>Petromyzon</taxon>
    </lineage>
</organism>
<dbReference type="GO" id="GO:0004197">
    <property type="term" value="F:cysteine-type endopeptidase activity"/>
    <property type="evidence" value="ECO:0007669"/>
    <property type="project" value="UniProtKB-EC"/>
</dbReference>